<protein>
    <submittedName>
        <fullName evidence="1">Uncharacterized protein</fullName>
    </submittedName>
</protein>
<keyword evidence="2" id="KW-1185">Reference proteome</keyword>
<reference evidence="1" key="1">
    <citation type="journal article" date="2021" name="Environ. Microbiol.">
        <title>Gene family expansions and transcriptome signatures uncover fungal adaptations to wood decay.</title>
        <authorList>
            <person name="Hage H."/>
            <person name="Miyauchi S."/>
            <person name="Viragh M."/>
            <person name="Drula E."/>
            <person name="Min B."/>
            <person name="Chaduli D."/>
            <person name="Navarro D."/>
            <person name="Favel A."/>
            <person name="Norest M."/>
            <person name="Lesage-Meessen L."/>
            <person name="Balint B."/>
            <person name="Merenyi Z."/>
            <person name="de Eugenio L."/>
            <person name="Morin E."/>
            <person name="Martinez A.T."/>
            <person name="Baldrian P."/>
            <person name="Stursova M."/>
            <person name="Martinez M.J."/>
            <person name="Novotny C."/>
            <person name="Magnuson J.K."/>
            <person name="Spatafora J.W."/>
            <person name="Maurice S."/>
            <person name="Pangilinan J."/>
            <person name="Andreopoulos W."/>
            <person name="LaButti K."/>
            <person name="Hundley H."/>
            <person name="Na H."/>
            <person name="Kuo A."/>
            <person name="Barry K."/>
            <person name="Lipzen A."/>
            <person name="Henrissat B."/>
            <person name="Riley R."/>
            <person name="Ahrendt S."/>
            <person name="Nagy L.G."/>
            <person name="Grigoriev I.V."/>
            <person name="Martin F."/>
            <person name="Rosso M.N."/>
        </authorList>
    </citation>
    <scope>NUCLEOTIDE SEQUENCE</scope>
    <source>
        <strain evidence="1">CBS 384.51</strain>
    </source>
</reference>
<name>A0ACB8TRY5_9APHY</name>
<evidence type="ECO:0000313" key="2">
    <source>
        <dbReference type="Proteomes" id="UP001055072"/>
    </source>
</evidence>
<comment type="caution">
    <text evidence="1">The sequence shown here is derived from an EMBL/GenBank/DDBJ whole genome shotgun (WGS) entry which is preliminary data.</text>
</comment>
<dbReference type="EMBL" id="MU274938">
    <property type="protein sequence ID" value="KAI0084798.1"/>
    <property type="molecule type" value="Genomic_DNA"/>
</dbReference>
<accession>A0ACB8TRY5</accession>
<sequence>MPTIDQFSVDWYELQDNYAIVSSGVLWTMDYLDTLPMETALWNRTTKVTLPATLYFVGRYCMLFYAYMRISYLARGTVSDKYCADTSYPTAVALALAVLCTNVLLLLRAYAICRKNRVVLVLGMTINLARFIYGLYINLTLEVPMAGEGRPFDPRCTWIRPNNSHETLFQSVVLGLSVCLAAATFSALTGKGTDAVNSLGQIIAPFFNLVPNMIASRIFLNTHTYASADYLSFTVKGEPCEASLSTPRFAIRAMGSIGAPLQSELCGDSFDSDSTVYTGNTTVNPDSDHGADGIAEGTDVEMQAVGNIYIHVRWTLTSSN</sequence>
<organism evidence="1 2">
    <name type="scientific">Irpex rosettiformis</name>
    <dbReference type="NCBI Taxonomy" id="378272"/>
    <lineage>
        <taxon>Eukaryota</taxon>
        <taxon>Fungi</taxon>
        <taxon>Dikarya</taxon>
        <taxon>Basidiomycota</taxon>
        <taxon>Agaricomycotina</taxon>
        <taxon>Agaricomycetes</taxon>
        <taxon>Polyporales</taxon>
        <taxon>Irpicaceae</taxon>
        <taxon>Irpex</taxon>
    </lineage>
</organism>
<gene>
    <name evidence="1" type="ORF">BDY19DRAFT_909546</name>
</gene>
<dbReference type="Proteomes" id="UP001055072">
    <property type="component" value="Unassembled WGS sequence"/>
</dbReference>
<proteinExistence type="predicted"/>
<evidence type="ECO:0000313" key="1">
    <source>
        <dbReference type="EMBL" id="KAI0084798.1"/>
    </source>
</evidence>